<dbReference type="AlphaFoldDB" id="X0XLC5"/>
<accession>X0XLC5</accession>
<gene>
    <name evidence="1" type="ORF">S01H1_68953</name>
</gene>
<evidence type="ECO:0000313" key="1">
    <source>
        <dbReference type="EMBL" id="GAG36142.1"/>
    </source>
</evidence>
<dbReference type="EMBL" id="BARS01045750">
    <property type="protein sequence ID" value="GAG36142.1"/>
    <property type="molecule type" value="Genomic_DNA"/>
</dbReference>
<dbReference type="Pfam" id="PF04519">
    <property type="entry name" value="Bactofilin"/>
    <property type="match status" value="1"/>
</dbReference>
<evidence type="ECO:0008006" key="2">
    <source>
        <dbReference type="Google" id="ProtNLM"/>
    </source>
</evidence>
<name>X0XLC5_9ZZZZ</name>
<comment type="caution">
    <text evidence="1">The sequence shown here is derived from an EMBL/GenBank/DDBJ whole genome shotgun (WGS) entry which is preliminary data.</text>
</comment>
<organism evidence="1">
    <name type="scientific">marine sediment metagenome</name>
    <dbReference type="NCBI Taxonomy" id="412755"/>
    <lineage>
        <taxon>unclassified sequences</taxon>
        <taxon>metagenomes</taxon>
        <taxon>ecological metagenomes</taxon>
    </lineage>
</organism>
<reference evidence="1" key="1">
    <citation type="journal article" date="2014" name="Front. Microbiol.">
        <title>High frequency of phylogenetically diverse reductive dehalogenase-homologous genes in deep subseafloor sedimentary metagenomes.</title>
        <authorList>
            <person name="Kawai M."/>
            <person name="Futagami T."/>
            <person name="Toyoda A."/>
            <person name="Takaki Y."/>
            <person name="Nishi S."/>
            <person name="Hori S."/>
            <person name="Arai W."/>
            <person name="Tsubouchi T."/>
            <person name="Morono Y."/>
            <person name="Uchiyama I."/>
            <person name="Ito T."/>
            <person name="Fujiyama A."/>
            <person name="Inagaki F."/>
            <person name="Takami H."/>
        </authorList>
    </citation>
    <scope>NUCLEOTIDE SEQUENCE</scope>
    <source>
        <strain evidence="1">Expedition CK06-06</strain>
    </source>
</reference>
<protein>
    <recommendedName>
        <fullName evidence="2">Polymer-forming cytoskeletal family protein</fullName>
    </recommendedName>
</protein>
<proteinExistence type="predicted"/>
<dbReference type="PANTHER" id="PTHR35024:SF4">
    <property type="entry name" value="POLYMER-FORMING CYTOSKELETAL PROTEIN"/>
    <property type="match status" value="1"/>
</dbReference>
<dbReference type="PANTHER" id="PTHR35024">
    <property type="entry name" value="HYPOTHETICAL CYTOSOLIC PROTEIN"/>
    <property type="match status" value="1"/>
</dbReference>
<dbReference type="InterPro" id="IPR007607">
    <property type="entry name" value="BacA/B"/>
</dbReference>
<sequence>MKKRDAINAFLGRNTEFEGKLSFIGAVRIDGRFKGEIFTEGTLIVGEAANIESNVHVSHIIISGEISGNIIADEKIEIHAPGKVVGNIQTPILVIDEGVIFEGNCRMQTTKKTEDKKPAVL</sequence>